<sequence length="269" mass="30059">MTTAETEDDVEEENLPIQPSCTSLVSPLLLAPSLLSNQLLPDLNLPPTPSLELAPPAPLLAEYFVHQVRNHLKDLFNTTVLHDTIVQILDTFMSMGNPHHWVDYLMPQDARVQDLIASSGSDSTDLSHATKFDLLMAETRAVLSRYCCFLADSTIEKYEDQIKGASLVAYWLQMWVRATDIEFEVCAEFGNIVDMTLKTVVDALVEDIEVQSEGSLSSGMPLAKLLPRIAQMAPLLLEEPSRNRFIQIIRNIQEVELFFTLLYANAPIG</sequence>
<keyword evidence="2" id="KW-1185">Reference proteome</keyword>
<protein>
    <submittedName>
        <fullName evidence="1">Uncharacterized protein</fullName>
    </submittedName>
</protein>
<evidence type="ECO:0000313" key="2">
    <source>
        <dbReference type="Proteomes" id="UP001642360"/>
    </source>
</evidence>
<evidence type="ECO:0000313" key="1">
    <source>
        <dbReference type="EMBL" id="CAK9185598.1"/>
    </source>
</evidence>
<dbReference type="PANTHER" id="PTHR28080">
    <property type="entry name" value="PEROXISOMAL BIOGENESIS FACTOR 3"/>
    <property type="match status" value="1"/>
</dbReference>
<organism evidence="1 2">
    <name type="scientific">Ilex paraguariensis</name>
    <name type="common">yerba mate</name>
    <dbReference type="NCBI Taxonomy" id="185542"/>
    <lineage>
        <taxon>Eukaryota</taxon>
        <taxon>Viridiplantae</taxon>
        <taxon>Streptophyta</taxon>
        <taxon>Embryophyta</taxon>
        <taxon>Tracheophyta</taxon>
        <taxon>Spermatophyta</taxon>
        <taxon>Magnoliopsida</taxon>
        <taxon>eudicotyledons</taxon>
        <taxon>Gunneridae</taxon>
        <taxon>Pentapetalae</taxon>
        <taxon>asterids</taxon>
        <taxon>campanulids</taxon>
        <taxon>Aquifoliales</taxon>
        <taxon>Aquifoliaceae</taxon>
        <taxon>Ilex</taxon>
    </lineage>
</organism>
<dbReference type="EMBL" id="CAUOFW020009390">
    <property type="protein sequence ID" value="CAK9185598.1"/>
    <property type="molecule type" value="Genomic_DNA"/>
</dbReference>
<dbReference type="PANTHER" id="PTHR28080:SF1">
    <property type="entry name" value="PEROXISOMAL BIOGENESIS FACTOR 3"/>
    <property type="match status" value="1"/>
</dbReference>
<accession>A0ABC8UX34</accession>
<gene>
    <name evidence="1" type="ORF">ILEXP_LOCUS56017</name>
</gene>
<dbReference type="Proteomes" id="UP001642360">
    <property type="component" value="Unassembled WGS sequence"/>
</dbReference>
<name>A0ABC8UX34_9AQUA</name>
<proteinExistence type="predicted"/>
<comment type="caution">
    <text evidence="1">The sequence shown here is derived from an EMBL/GenBank/DDBJ whole genome shotgun (WGS) entry which is preliminary data.</text>
</comment>
<reference evidence="1 2" key="1">
    <citation type="submission" date="2024-02" db="EMBL/GenBank/DDBJ databases">
        <authorList>
            <person name="Vignale AGUSTIN F."/>
            <person name="Sosa J E."/>
            <person name="Modenutti C."/>
        </authorList>
    </citation>
    <scope>NUCLEOTIDE SEQUENCE [LARGE SCALE GENOMIC DNA]</scope>
</reference>
<dbReference type="InterPro" id="IPR006966">
    <property type="entry name" value="Peroxin-3"/>
</dbReference>
<dbReference type="AlphaFoldDB" id="A0ABC8UX34"/>